<dbReference type="Pfam" id="PF17921">
    <property type="entry name" value="Integrase_H2C2"/>
    <property type="match status" value="1"/>
</dbReference>
<dbReference type="InterPro" id="IPR050951">
    <property type="entry name" value="Retrovirus_Pol_polyprotein"/>
</dbReference>
<dbReference type="Gene3D" id="1.10.340.70">
    <property type="match status" value="1"/>
</dbReference>
<proteinExistence type="predicted"/>
<evidence type="ECO:0000313" key="2">
    <source>
        <dbReference type="EMBL" id="KAF0753725.1"/>
    </source>
</evidence>
<dbReference type="PANTHER" id="PTHR37984:SF5">
    <property type="entry name" value="PROTEIN NYNRIN-LIKE"/>
    <property type="match status" value="1"/>
</dbReference>
<dbReference type="AlphaFoldDB" id="A0A6A5AKA1"/>
<evidence type="ECO:0000259" key="1">
    <source>
        <dbReference type="Pfam" id="PF17921"/>
    </source>
</evidence>
<sequence length="215" mass="24169">MSYLSKYTFSVQYKLDKDNILADALYRRPDLELTTIGLLSSGVHNRIHAAYPFDAHCSSRLAALTDPVPPKPHRASSALHRFALANRLWMFQPTADSPPRIAVPGDAQLYLTLLRSYHDSPSGGHFGRDKMYLILACSYCWPCMYKSVMSYVAHCDVCQRTKIMASSWAPLQPLSIPNELWSSVSMNFMIGLPRDARGNTGIMVCVEIRHCKGTR</sequence>
<evidence type="ECO:0000313" key="3">
    <source>
        <dbReference type="Proteomes" id="UP000469452"/>
    </source>
</evidence>
<feature type="domain" description="Integrase zinc-binding" evidence="1">
    <location>
        <begin position="108"/>
        <end position="162"/>
    </location>
</feature>
<dbReference type="VEuPathDB" id="FungiDB:H257_19237"/>
<organism evidence="2 3">
    <name type="scientific">Aphanomyces astaci</name>
    <name type="common">Crayfish plague agent</name>
    <dbReference type="NCBI Taxonomy" id="112090"/>
    <lineage>
        <taxon>Eukaryota</taxon>
        <taxon>Sar</taxon>
        <taxon>Stramenopiles</taxon>
        <taxon>Oomycota</taxon>
        <taxon>Saprolegniomycetes</taxon>
        <taxon>Saprolegniales</taxon>
        <taxon>Verrucalvaceae</taxon>
        <taxon>Aphanomyces</taxon>
    </lineage>
</organism>
<comment type="caution">
    <text evidence="2">The sequence shown here is derived from an EMBL/GenBank/DDBJ whole genome shotgun (WGS) entry which is preliminary data.</text>
</comment>
<protein>
    <recommendedName>
        <fullName evidence="1">Integrase zinc-binding domain-containing protein</fullName>
    </recommendedName>
</protein>
<gene>
    <name evidence="2" type="ORF">AaE_005605</name>
</gene>
<reference evidence="2 3" key="1">
    <citation type="submission" date="2019-06" db="EMBL/GenBank/DDBJ databases">
        <title>Genomics analysis of Aphanomyces spp. identifies a new class of oomycete effector associated with host adaptation.</title>
        <authorList>
            <person name="Gaulin E."/>
        </authorList>
    </citation>
    <scope>NUCLEOTIDE SEQUENCE [LARGE SCALE GENOMIC DNA]</scope>
    <source>
        <strain evidence="2 3">E</strain>
    </source>
</reference>
<dbReference type="VEuPathDB" id="FungiDB:H257_13157"/>
<dbReference type="EMBL" id="VJMI01011105">
    <property type="protein sequence ID" value="KAF0753725.1"/>
    <property type="molecule type" value="Genomic_DNA"/>
</dbReference>
<accession>A0A6A5AKA1</accession>
<dbReference type="Proteomes" id="UP000469452">
    <property type="component" value="Unassembled WGS sequence"/>
</dbReference>
<dbReference type="InterPro" id="IPR041588">
    <property type="entry name" value="Integrase_H2C2"/>
</dbReference>
<dbReference type="PANTHER" id="PTHR37984">
    <property type="entry name" value="PROTEIN CBG26694"/>
    <property type="match status" value="1"/>
</dbReference>
<name>A0A6A5AKA1_APHAT</name>